<dbReference type="OrthoDB" id="7833020at2"/>
<evidence type="ECO:0000313" key="4">
    <source>
        <dbReference type="Proteomes" id="UP000224974"/>
    </source>
</evidence>
<reference evidence="4" key="1">
    <citation type="submission" date="2017-09" db="EMBL/GenBank/DDBJ databases">
        <title>FDA dAtabase for Regulatory Grade micrObial Sequences (FDA-ARGOS): Supporting development and validation of Infectious Disease Dx tests.</title>
        <authorList>
            <person name="Minogue T."/>
            <person name="Wolcott M."/>
            <person name="Wasieloski L."/>
            <person name="Aguilar W."/>
            <person name="Moore D."/>
            <person name="Tallon L."/>
            <person name="Sadzewicz L."/>
            <person name="Ott S."/>
            <person name="Zhao X."/>
            <person name="Nagaraj S."/>
            <person name="Vavikolanu K."/>
            <person name="Aluvathingal J."/>
            <person name="Nadendla S."/>
            <person name="Sichtig H."/>
        </authorList>
    </citation>
    <scope>NUCLEOTIDE SEQUENCE [LARGE SCALE GENOMIC DNA]</scope>
    <source>
        <strain evidence="4">FDAARGOS_387</strain>
    </source>
</reference>
<evidence type="ECO:0000313" key="5">
    <source>
        <dbReference type="Proteomes" id="UP000373449"/>
    </source>
</evidence>
<dbReference type="Pfam" id="PF13503">
    <property type="entry name" value="DUF4123"/>
    <property type="match status" value="1"/>
</dbReference>
<reference evidence="2" key="2">
    <citation type="submission" date="2017-09" db="EMBL/GenBank/DDBJ databases">
        <title>FDA dAtabase for Regulatory Grade micrObial Sequences (FDA-ARGOS): Supporting development and validation of Infectious Disease Dx tests.</title>
        <authorList>
            <person name="Minogue T."/>
            <person name="Wolcott M."/>
            <person name="Wasieloski L."/>
            <person name="Aguilar W."/>
            <person name="Moore D."/>
            <person name="Tallon L.J."/>
            <person name="Sadzewicz L."/>
            <person name="Ott S."/>
            <person name="Zhao X."/>
            <person name="Nagaraj S."/>
            <person name="Vavikolanu K."/>
            <person name="Aluvathingal J."/>
            <person name="Nadendla S."/>
            <person name="Sichtig H."/>
        </authorList>
    </citation>
    <scope>NUCLEOTIDE SEQUENCE</scope>
    <source>
        <strain evidence="2">FDAARGOS_387</strain>
    </source>
</reference>
<dbReference type="Proteomes" id="UP000373449">
    <property type="component" value="Unassembled WGS sequence"/>
</dbReference>
<evidence type="ECO:0000313" key="3">
    <source>
        <dbReference type="EMBL" id="VFS52499.1"/>
    </source>
</evidence>
<accession>A0A2C6DSB3</accession>
<dbReference type="EMBL" id="PDDX01000001">
    <property type="protein sequence ID" value="PHI31701.1"/>
    <property type="molecule type" value="Genomic_DNA"/>
</dbReference>
<evidence type="ECO:0000313" key="2">
    <source>
        <dbReference type="EMBL" id="PHI31701.1"/>
    </source>
</evidence>
<dbReference type="InterPro" id="IPR025391">
    <property type="entry name" value="DUF4123"/>
</dbReference>
<dbReference type="STRING" id="1111728.GCA_000427805_01454"/>
<dbReference type="RefSeq" id="WP_029094477.1">
    <property type="nucleotide sequence ID" value="NZ_CAADJA010000002.1"/>
</dbReference>
<protein>
    <submittedName>
        <fullName evidence="2">DUF4123 domain-containing protein</fullName>
    </submittedName>
</protein>
<name>A0A2C6DSB3_9GAMM</name>
<proteinExistence type="predicted"/>
<dbReference type="AlphaFoldDB" id="A0A2C6DSB3"/>
<dbReference type="Proteomes" id="UP000224974">
    <property type="component" value="Unassembled WGS sequence"/>
</dbReference>
<evidence type="ECO:0000259" key="1">
    <source>
        <dbReference type="Pfam" id="PF13503"/>
    </source>
</evidence>
<gene>
    <name evidence="2" type="ORF">CRN84_21390</name>
    <name evidence="3" type="ORF">NCTC12282_05850</name>
</gene>
<reference evidence="3 5" key="3">
    <citation type="submission" date="2019-03" db="EMBL/GenBank/DDBJ databases">
        <authorList>
            <consortium name="Pathogen Informatics"/>
        </authorList>
    </citation>
    <scope>NUCLEOTIDE SEQUENCE [LARGE SCALE GENOMIC DNA]</scope>
    <source>
        <strain evidence="3 5">NCTC12282</strain>
    </source>
</reference>
<keyword evidence="4" id="KW-1185">Reference proteome</keyword>
<dbReference type="EMBL" id="CAADJA010000002">
    <property type="protein sequence ID" value="VFS52499.1"/>
    <property type="molecule type" value="Genomic_DNA"/>
</dbReference>
<sequence>MNRLNKIDLPTDQKEASALIKEYLFGSVSLFMSEDVTVVRPEFGASCSTYAVIDAMYKPDISIFLDAYDTEWECLWKGESQEHFELFAPYIVKVTPDTQFSEWLLESGWGKEWGIYLRSYLPLSKLTHHLRKFNQIYNEIDERWVMFRYYAPVTVKTFIPFMSASDFAEFTDGITQIISEDPEQRRLLVI</sequence>
<feature type="domain" description="DUF4123" evidence="1">
    <location>
        <begin position="50"/>
        <end position="165"/>
    </location>
</feature>
<organism evidence="2 4">
    <name type="scientific">Budvicia aquatica</name>
    <dbReference type="NCBI Taxonomy" id="82979"/>
    <lineage>
        <taxon>Bacteria</taxon>
        <taxon>Pseudomonadati</taxon>
        <taxon>Pseudomonadota</taxon>
        <taxon>Gammaproteobacteria</taxon>
        <taxon>Enterobacterales</taxon>
        <taxon>Budviciaceae</taxon>
        <taxon>Budvicia</taxon>
    </lineage>
</organism>